<protein>
    <submittedName>
        <fullName evidence="2">Uncharacterized protein</fullName>
    </submittedName>
</protein>
<gene>
    <name evidence="2" type="ORF">TESG_03455</name>
</gene>
<dbReference type="AlphaFoldDB" id="F2RXF8"/>
<reference evidence="3" key="1">
    <citation type="journal article" date="2012" name="MBio">
        <title>Comparative genome analysis of Trichophyton rubrum and related dermatophytes reveals candidate genes involved in infection.</title>
        <authorList>
            <person name="Martinez D.A."/>
            <person name="Oliver B.G."/>
            <person name="Graeser Y."/>
            <person name="Goldberg J.M."/>
            <person name="Li W."/>
            <person name="Martinez-Rossi N.M."/>
            <person name="Monod M."/>
            <person name="Shelest E."/>
            <person name="Barton R.C."/>
            <person name="Birch E."/>
            <person name="Brakhage A.A."/>
            <person name="Chen Z."/>
            <person name="Gurr S.J."/>
            <person name="Heiman D."/>
            <person name="Heitman J."/>
            <person name="Kosti I."/>
            <person name="Rossi A."/>
            <person name="Saif S."/>
            <person name="Samalova M."/>
            <person name="Saunders C.W."/>
            <person name="Shea T."/>
            <person name="Summerbell R.C."/>
            <person name="Xu J."/>
            <person name="Young S."/>
            <person name="Zeng Q."/>
            <person name="Birren B.W."/>
            <person name="Cuomo C.A."/>
            <person name="White T.C."/>
        </authorList>
    </citation>
    <scope>NUCLEOTIDE SEQUENCE [LARGE SCALE GENOMIC DNA]</scope>
    <source>
        <strain evidence="3">CBS 112818</strain>
    </source>
</reference>
<evidence type="ECO:0000313" key="2">
    <source>
        <dbReference type="EMBL" id="EGD95994.1"/>
    </source>
</evidence>
<evidence type="ECO:0000256" key="1">
    <source>
        <dbReference type="SAM" id="MobiDB-lite"/>
    </source>
</evidence>
<accession>F2RXF8</accession>
<feature type="region of interest" description="Disordered" evidence="1">
    <location>
        <begin position="24"/>
        <end position="75"/>
    </location>
</feature>
<sequence length="695" mass="77934">MACFCDKLRTERLSDITEAELFTENSPGAASDTAPAPKRSSSLTFAPTASRKRSRRLSDSSPSRCDESRVEHHPENVQIATAELPSADQDTALEPDHAAIIALENTYPHQELEDILTTNHRRIGEVPADLAAIVDIIYAIEQSDQAIEIKKLSKRIYYYALAKLHPKGTSVDDIVERTQCALKHVKNIRSKVYHYLRIGSRWIAIIHWFAFIVGGTSRQLSEDQLTGILCVLKFGSAWERATPEVCVRPYSSVASGGKKIANLITMDRRVHTLSATPHWRASSSAAAYSALQGGSGSEDSMLILVLLCFLAPSEVTSHLLIRGASRRKRWSESGNIEEIDARHVGLVPELVHMLSKEMNLVCALRELESLSAVSRKADGSYVLAPEISARVLEHLPPELHSFWRLQALIVAFRSIPWKYLEPKLLDPKKLIVHLRHTLCGVQDNEGFQSLQPDMRMDLVFTLVEASRFPNTAWKWFVISQANEIMRGLNHPYLQSYISQRECLLYRITGDLDRANSAIYNPSTGSCQFPVEVKAHAGAGQVAIQRALNCIQAEELTKATDILEAWQPINQAPSPLEEVLLFREYVILGRISRFQGNFVESLESLERSKNLMCRYPDLDFSEDRVDLICNLGDTLIELCRPVDAEHYLRTEISCQDNNHTSAGSLLKLALAESYLLKTGTWKPSRFVPMFSLKGSF</sequence>
<feature type="compositionally biased region" description="Basic and acidic residues" evidence="1">
    <location>
        <begin position="64"/>
        <end position="75"/>
    </location>
</feature>
<dbReference type="EMBL" id="GG698491">
    <property type="protein sequence ID" value="EGD95994.1"/>
    <property type="molecule type" value="Genomic_DNA"/>
</dbReference>
<proteinExistence type="predicted"/>
<organism evidence="2 3">
    <name type="scientific">Trichophyton tonsurans (strain CBS 112818)</name>
    <name type="common">Scalp ringworm fungus</name>
    <dbReference type="NCBI Taxonomy" id="647933"/>
    <lineage>
        <taxon>Eukaryota</taxon>
        <taxon>Fungi</taxon>
        <taxon>Dikarya</taxon>
        <taxon>Ascomycota</taxon>
        <taxon>Pezizomycotina</taxon>
        <taxon>Eurotiomycetes</taxon>
        <taxon>Eurotiomycetidae</taxon>
        <taxon>Onygenales</taxon>
        <taxon>Arthrodermataceae</taxon>
        <taxon>Trichophyton</taxon>
    </lineage>
</organism>
<dbReference type="HOGENOM" id="CLU_015933_0_0_1"/>
<evidence type="ECO:0000313" key="3">
    <source>
        <dbReference type="Proteomes" id="UP000009172"/>
    </source>
</evidence>
<dbReference type="Proteomes" id="UP000009172">
    <property type="component" value="Unassembled WGS sequence"/>
</dbReference>
<name>F2RXF8_TRIT1</name>
<keyword evidence="3" id="KW-1185">Reference proteome</keyword>